<sequence length="193" mass="21818">MCSMNELNARDSGFLVNGELKIVVEIEVLDVIGKLDVSGEASTITETIDVNGFQLVPSQVESARRIFERHPEIASEFRPKKPNLRTAYMSLLLSLIETMCMLPQEVSKDDLSNAYVALGSMRDAEFKLDWLEKKLDEMSEKKEKEEVGETRMQEMGKELKDLKLKCSDLEAQLEKEKEEVLAAKAPISFDDVV</sequence>
<gene>
    <name evidence="2" type="ORF">ANE_LOCUS16603</name>
</gene>
<name>A0A565BXU2_9BRAS</name>
<dbReference type="Proteomes" id="UP000489600">
    <property type="component" value="Unassembled WGS sequence"/>
</dbReference>
<evidence type="ECO:0000313" key="3">
    <source>
        <dbReference type="Proteomes" id="UP000489600"/>
    </source>
</evidence>
<proteinExistence type="predicted"/>
<reference evidence="2" key="1">
    <citation type="submission" date="2019-07" db="EMBL/GenBank/DDBJ databases">
        <authorList>
            <person name="Dittberner H."/>
        </authorList>
    </citation>
    <scope>NUCLEOTIDE SEQUENCE [LARGE SCALE GENOMIC DNA]</scope>
</reference>
<dbReference type="PANTHER" id="PTHR46236:SF35">
    <property type="entry name" value="MATH DOMAIN-CONTAINING PROTEIN"/>
    <property type="match status" value="1"/>
</dbReference>
<accession>A0A565BXU2</accession>
<comment type="caution">
    <text evidence="2">The sequence shown here is derived from an EMBL/GenBank/DDBJ whole genome shotgun (WGS) entry which is preliminary data.</text>
</comment>
<dbReference type="PANTHER" id="PTHR46236">
    <property type="entry name" value="TRAF-LIKE SUPERFAMILY PROTEIN"/>
    <property type="match status" value="1"/>
</dbReference>
<keyword evidence="3" id="KW-1185">Reference proteome</keyword>
<evidence type="ECO:0000313" key="2">
    <source>
        <dbReference type="EMBL" id="VVB06159.1"/>
    </source>
</evidence>
<evidence type="ECO:0000256" key="1">
    <source>
        <dbReference type="SAM" id="Coils"/>
    </source>
</evidence>
<organism evidence="2 3">
    <name type="scientific">Arabis nemorensis</name>
    <dbReference type="NCBI Taxonomy" id="586526"/>
    <lineage>
        <taxon>Eukaryota</taxon>
        <taxon>Viridiplantae</taxon>
        <taxon>Streptophyta</taxon>
        <taxon>Embryophyta</taxon>
        <taxon>Tracheophyta</taxon>
        <taxon>Spermatophyta</taxon>
        <taxon>Magnoliopsida</taxon>
        <taxon>eudicotyledons</taxon>
        <taxon>Gunneridae</taxon>
        <taxon>Pentapetalae</taxon>
        <taxon>rosids</taxon>
        <taxon>malvids</taxon>
        <taxon>Brassicales</taxon>
        <taxon>Brassicaceae</taxon>
        <taxon>Arabideae</taxon>
        <taxon>Arabis</taxon>
    </lineage>
</organism>
<dbReference type="EMBL" id="CABITT030000005">
    <property type="protein sequence ID" value="VVB06159.1"/>
    <property type="molecule type" value="Genomic_DNA"/>
</dbReference>
<dbReference type="InterPro" id="IPR050804">
    <property type="entry name" value="MCC"/>
</dbReference>
<protein>
    <recommendedName>
        <fullName evidence="4">MATH domain-containing protein</fullName>
    </recommendedName>
</protein>
<evidence type="ECO:0008006" key="4">
    <source>
        <dbReference type="Google" id="ProtNLM"/>
    </source>
</evidence>
<keyword evidence="1" id="KW-0175">Coiled coil</keyword>
<dbReference type="AlphaFoldDB" id="A0A565BXU2"/>
<feature type="coiled-coil region" evidence="1">
    <location>
        <begin position="121"/>
        <end position="179"/>
    </location>
</feature>
<dbReference type="OrthoDB" id="1083137at2759"/>